<dbReference type="InterPro" id="IPR048953">
    <property type="entry name" value="POT1_C_insert"/>
</dbReference>
<evidence type="ECO:0000256" key="1">
    <source>
        <dbReference type="ARBA" id="ARBA00004123"/>
    </source>
</evidence>
<dbReference type="Pfam" id="PF02765">
    <property type="entry name" value="POT1"/>
    <property type="match status" value="1"/>
</dbReference>
<comment type="subcellular location">
    <subcellularLocation>
        <location evidence="2">Chromosome</location>
        <location evidence="2">Telomere</location>
    </subcellularLocation>
    <subcellularLocation>
        <location evidence="1">Nucleus</location>
    </subcellularLocation>
</comment>
<dbReference type="CDD" id="cd04497">
    <property type="entry name" value="hPOT1_OB1_like"/>
    <property type="match status" value="1"/>
</dbReference>
<dbReference type="GO" id="GO:0000781">
    <property type="term" value="C:chromosome, telomeric region"/>
    <property type="evidence" value="ECO:0007669"/>
    <property type="project" value="UniProtKB-SubCell"/>
</dbReference>
<accession>A0ABD0WWP1</accession>
<dbReference type="FunFam" id="2.40.50.140:FF:000138">
    <property type="entry name" value="Protection of telomeres 1 homolog"/>
    <property type="match status" value="1"/>
</dbReference>
<evidence type="ECO:0000256" key="2">
    <source>
        <dbReference type="ARBA" id="ARBA00004574"/>
    </source>
</evidence>
<evidence type="ECO:0000256" key="6">
    <source>
        <dbReference type="ARBA" id="ARBA00022895"/>
    </source>
</evidence>
<evidence type="ECO:0000256" key="8">
    <source>
        <dbReference type="ARBA" id="ARBA00023242"/>
    </source>
</evidence>
<dbReference type="Pfam" id="PF16686">
    <property type="entry name" value="POT1PC"/>
    <property type="match status" value="1"/>
</dbReference>
<evidence type="ECO:0000313" key="12">
    <source>
        <dbReference type="EMBL" id="KAL0968092.1"/>
    </source>
</evidence>
<dbReference type="AlphaFoldDB" id="A0ABD0WWP1"/>
<keyword evidence="10" id="KW-0732">Signal</keyword>
<dbReference type="InterPro" id="IPR032042">
    <property type="entry name" value="POT1PC"/>
</dbReference>
<dbReference type="SUPFAM" id="SSF50249">
    <property type="entry name" value="Nucleic acid-binding proteins"/>
    <property type="match status" value="2"/>
</dbReference>
<dbReference type="GO" id="GO:0003677">
    <property type="term" value="F:DNA binding"/>
    <property type="evidence" value="ECO:0007669"/>
    <property type="project" value="UniProtKB-KW"/>
</dbReference>
<dbReference type="Pfam" id="PF21375">
    <property type="entry name" value="POT1_C_insert"/>
    <property type="match status" value="1"/>
</dbReference>
<proteinExistence type="inferred from homology"/>
<evidence type="ECO:0000256" key="7">
    <source>
        <dbReference type="ARBA" id="ARBA00023125"/>
    </source>
</evidence>
<evidence type="ECO:0000256" key="3">
    <source>
        <dbReference type="ARBA" id="ARBA00008442"/>
    </source>
</evidence>
<name>A0ABD0WWP1_UMBPY</name>
<dbReference type="GO" id="GO:0005654">
    <property type="term" value="C:nucleoplasm"/>
    <property type="evidence" value="ECO:0007669"/>
    <property type="project" value="UniProtKB-ARBA"/>
</dbReference>
<dbReference type="SMART" id="SM00976">
    <property type="entry name" value="Telo_bind"/>
    <property type="match status" value="1"/>
</dbReference>
<evidence type="ECO:0000256" key="9">
    <source>
        <dbReference type="ARBA" id="ARBA00084040"/>
    </source>
</evidence>
<keyword evidence="5" id="KW-0158">Chromosome</keyword>
<dbReference type="CDD" id="cd04498">
    <property type="entry name" value="hPOT1_OB2"/>
    <property type="match status" value="1"/>
</dbReference>
<feature type="chain" id="PRO_5044796156" description="Protection of telomeres protein 1" evidence="10">
    <location>
        <begin position="28"/>
        <end position="824"/>
    </location>
</feature>
<comment type="caution">
    <text evidence="12">The sequence shown here is derived from an EMBL/GenBank/DDBJ whole genome shotgun (WGS) entry which is preliminary data.</text>
</comment>
<keyword evidence="7" id="KW-0238">DNA-binding</keyword>
<evidence type="ECO:0000256" key="4">
    <source>
        <dbReference type="ARBA" id="ARBA00015253"/>
    </source>
</evidence>
<dbReference type="EMBL" id="JAGEUA010000008">
    <property type="protein sequence ID" value="KAL0968092.1"/>
    <property type="molecule type" value="Genomic_DNA"/>
</dbReference>
<protein>
    <recommendedName>
        <fullName evidence="4">Protection of telomeres protein 1</fullName>
    </recommendedName>
    <alternativeName>
        <fullName evidence="9">POT1-like telomere end-binding protein</fullName>
    </alternativeName>
</protein>
<sequence>MFSVNLPGKIKFTCWLCLLLHAEECLGGETRNLEVMPIHLVKNGASLDPQVLAQLQPVPIPLLTPTSDCTGKTVKGRVIHKGPLVSMGDDSYVLKTVIQEEDTQQSPSSEHSSINVVLLGALAKSYFEHVSQGDVLLLAGFTVGKSPTVNKDKFHVCNLQLCGDDASVYVFLSSTLSPRSSIPSKRTFPHGTEVTKAAKVAKYTYVSLSNLKPGIVVNIYAVVCFFKQPFQTKGTDYCSTLKITDQSNNKVGCTIFCDKLEEHPKIFKIGDIIRLHRVKTQLFNGAISLLTSHGFSVVTFDGTVGSPVVPRTSSRSFKFDEEDQHAVEALRMWAANQSLVPTEPSVPLSSVQPKAYFDLTCQLLAKAPVDSSCTLLKVWDGTKCAYPLLNVFVEPNTFEGSPTLSQNVENLTANILVYDNHVQVARELKPGTYLRLYNLHAVPVASRLPGNGSEQSDETEHLGFHLHGGTSYGRGLRVLPDDSPDVKDLKKILETFSDMNDSLLDVWNTPPESFDSAPVELATERTCDHTVDPVTLAEAKSKGLPQVFHVKAQLKSYQPQKLYQSLKLFCRKCKFIQDVPDDDTVQGVFLEAQKDDGPCEGYWSLEVHLPREPRCELPSRTLTLHMFSQLEGKAKELIFLKGATLEETCLIASAYRNIVPVRSQGTMTLLDLSAPFLFRGTRRYYGCKQCSKVNLKGPPGEEIEVMDENSVAEALGVQLLQYGLLMKLELQDETTSLETLLWRDAEPFFHVSAVDAAADQQAQERVQEIMERLCPPGSNMVERPWLDLCLSAYSVEEDGQRRTCYQICHTATRCPNPHNTPSDT</sequence>
<evidence type="ECO:0000256" key="10">
    <source>
        <dbReference type="SAM" id="SignalP"/>
    </source>
</evidence>
<dbReference type="Proteomes" id="UP001557470">
    <property type="component" value="Unassembled WGS sequence"/>
</dbReference>
<comment type="similarity">
    <text evidence="3">Belongs to the telombin family.</text>
</comment>
<reference evidence="12 13" key="1">
    <citation type="submission" date="2024-06" db="EMBL/GenBank/DDBJ databases">
        <authorList>
            <person name="Pan Q."/>
            <person name="Wen M."/>
            <person name="Jouanno E."/>
            <person name="Zahm M."/>
            <person name="Klopp C."/>
            <person name="Cabau C."/>
            <person name="Louis A."/>
            <person name="Berthelot C."/>
            <person name="Parey E."/>
            <person name="Roest Crollius H."/>
            <person name="Montfort J."/>
            <person name="Robinson-Rechavi M."/>
            <person name="Bouchez O."/>
            <person name="Lampietro C."/>
            <person name="Lopez Roques C."/>
            <person name="Donnadieu C."/>
            <person name="Postlethwait J."/>
            <person name="Bobe J."/>
            <person name="Verreycken H."/>
            <person name="Guiguen Y."/>
        </authorList>
    </citation>
    <scope>NUCLEOTIDE SEQUENCE [LARGE SCALE GENOMIC DNA]</scope>
    <source>
        <strain evidence="12">Up_M1</strain>
        <tissue evidence="12">Testis</tissue>
    </source>
</reference>
<feature type="domain" description="Telomeric single stranded DNA binding POT1/Cdc13" evidence="11">
    <location>
        <begin position="205"/>
        <end position="335"/>
    </location>
</feature>
<dbReference type="Gene3D" id="2.40.50.140">
    <property type="entry name" value="Nucleic acid-binding proteins"/>
    <property type="match status" value="2"/>
</dbReference>
<keyword evidence="8" id="KW-0539">Nucleus</keyword>
<dbReference type="PANTHER" id="PTHR14513:SF0">
    <property type="entry name" value="PROTECTION OF TELOMERES PROTEIN 1"/>
    <property type="match status" value="1"/>
</dbReference>
<evidence type="ECO:0000313" key="13">
    <source>
        <dbReference type="Proteomes" id="UP001557470"/>
    </source>
</evidence>
<evidence type="ECO:0000256" key="5">
    <source>
        <dbReference type="ARBA" id="ARBA00022454"/>
    </source>
</evidence>
<gene>
    <name evidence="12" type="ORF">UPYG_G00262280</name>
</gene>
<dbReference type="InterPro" id="IPR028389">
    <property type="entry name" value="POT1"/>
</dbReference>
<organism evidence="12 13">
    <name type="scientific">Umbra pygmaea</name>
    <name type="common">Eastern mudminnow</name>
    <dbReference type="NCBI Taxonomy" id="75934"/>
    <lineage>
        <taxon>Eukaryota</taxon>
        <taxon>Metazoa</taxon>
        <taxon>Chordata</taxon>
        <taxon>Craniata</taxon>
        <taxon>Vertebrata</taxon>
        <taxon>Euteleostomi</taxon>
        <taxon>Actinopterygii</taxon>
        <taxon>Neopterygii</taxon>
        <taxon>Teleostei</taxon>
        <taxon>Protacanthopterygii</taxon>
        <taxon>Esociformes</taxon>
        <taxon>Umbridae</taxon>
        <taxon>Umbra</taxon>
    </lineage>
</organism>
<keyword evidence="6" id="KW-0779">Telomere</keyword>
<evidence type="ECO:0000259" key="11">
    <source>
        <dbReference type="SMART" id="SM00976"/>
    </source>
</evidence>
<dbReference type="InterPro" id="IPR011564">
    <property type="entry name" value="Telomer_end-bd_POT1/Cdc13"/>
</dbReference>
<dbReference type="InterPro" id="IPR012340">
    <property type="entry name" value="NA-bd_OB-fold"/>
</dbReference>
<dbReference type="FunFam" id="2.40.50.140:FF:000119">
    <property type="entry name" value="Protection of telomeres 1 homolog"/>
    <property type="match status" value="1"/>
</dbReference>
<dbReference type="PANTHER" id="PTHR14513">
    <property type="entry name" value="PROTECTION OF TELOMERES 1"/>
    <property type="match status" value="1"/>
</dbReference>
<feature type="signal peptide" evidence="10">
    <location>
        <begin position="1"/>
        <end position="27"/>
    </location>
</feature>
<keyword evidence="13" id="KW-1185">Reference proteome</keyword>